<name>A0ABV4HVV8_9GAMM</name>
<evidence type="ECO:0000313" key="3">
    <source>
        <dbReference type="Proteomes" id="UP001566331"/>
    </source>
</evidence>
<evidence type="ECO:0000313" key="2">
    <source>
        <dbReference type="EMBL" id="MEZ0476894.1"/>
    </source>
</evidence>
<comment type="caution">
    <text evidence="2">The sequence shown here is derived from an EMBL/GenBank/DDBJ whole genome shotgun (WGS) entry which is preliminary data.</text>
</comment>
<accession>A0ABV4HVV8</accession>
<proteinExistence type="predicted"/>
<dbReference type="Proteomes" id="UP001566331">
    <property type="component" value="Unassembled WGS sequence"/>
</dbReference>
<protein>
    <submittedName>
        <fullName evidence="2">Uncharacterized protein</fullName>
    </submittedName>
</protein>
<gene>
    <name evidence="2" type="ORF">AB6713_20160</name>
</gene>
<dbReference type="RefSeq" id="WP_370565895.1">
    <property type="nucleotide sequence ID" value="NZ_JBFWIB010000035.1"/>
</dbReference>
<evidence type="ECO:0000256" key="1">
    <source>
        <dbReference type="SAM" id="MobiDB-lite"/>
    </source>
</evidence>
<reference evidence="2 3" key="1">
    <citation type="submission" date="2024-07" db="EMBL/GenBank/DDBJ databases">
        <title>Luteimonas salilacus sp. nov., isolated from the shore soil of Salt Lake in Tibet of China.</title>
        <authorList>
            <person name="Zhang X."/>
            <person name="Li A."/>
        </authorList>
    </citation>
    <scope>NUCLEOTIDE SEQUENCE [LARGE SCALE GENOMIC DNA]</scope>
    <source>
        <strain evidence="2 3">B3-2-R+30</strain>
    </source>
</reference>
<dbReference type="EMBL" id="JBFWIC010000060">
    <property type="protein sequence ID" value="MEZ0476894.1"/>
    <property type="molecule type" value="Genomic_DNA"/>
</dbReference>
<feature type="region of interest" description="Disordered" evidence="1">
    <location>
        <begin position="109"/>
        <end position="130"/>
    </location>
</feature>
<keyword evidence="3" id="KW-1185">Reference proteome</keyword>
<sequence length="130" mass="14058">MAFLVPFEPTCLSCVVPTVETLTSRSVRHTQAELARVPGGVDLINLEDLNGQVVRNLQDVLAFTPGVSVQEAIRWKLSDCLANLVPIENGWLALFAMDEAGNFGEQKLESTEGSQQTGGVFGADRHGRFG</sequence>
<organism evidence="2 3">
    <name type="scientific">Luteimonas salinilitoris</name>
    <dbReference type="NCBI Taxonomy" id="3237697"/>
    <lineage>
        <taxon>Bacteria</taxon>
        <taxon>Pseudomonadati</taxon>
        <taxon>Pseudomonadota</taxon>
        <taxon>Gammaproteobacteria</taxon>
        <taxon>Lysobacterales</taxon>
        <taxon>Lysobacteraceae</taxon>
        <taxon>Luteimonas</taxon>
    </lineage>
</organism>